<dbReference type="Gene3D" id="1.10.8.60">
    <property type="match status" value="1"/>
</dbReference>
<sequence>MIKKYLALVLLTTSVFFTQQYNIIHYVKSQDKIGNQVWSIFQDSKGYMWFATSAGLVRYNGWEYEVFDKEKGLIESFVFDISEDNEGNIWVGCPSGILRLKLGGDPSTPLEIQNISLGKFNDFYRVFVDSYQRIWAYNTVSASDVYFIDKGVLHNFSEKYRFKNQRVLHIAEDNRGVYMLTDDGKIYKYFVNDISEVTLPSEALGIKSRMFFFNSKGELVLCGQGGVASINLNDFTPNPKLNLITNISSMYAIETKFGDYWIATEQKGLIKVNENSVSAITEENGLPTNDLYTLFEDREGILWIGTAIKGIFKLPSLRFSSFGKKEGFTQGAISSITVKNSNIYCTTENGIFLFDQYEFHRIPLNIDRKDIVSPLFIFYMLALNDNEWLIGSSDGLLLMQNNGKSNFLGLKNIWVQTLFKDSKGRIWIGTNKGLYFIDRNFEINLFDIGIKDVSVNAIIVQRDASGKIESQNLFLGTTDGLIVINDIINNNFGNKITRFTTEDGLSSELIMDMELTSEGELLIGTAKGISILKNNNILPIDNDLTHPFIVDLFIDSLGNLWAGTNYGLNKLVKKDGKYIITEKYYEKDGLVSNEYTRNNTISQDKYGRIWFGTFQGLSVYNPDEDHNIQVPPICYLSSVQINDTLTYSMNEMRAYFSYNENKFKFFFEGLTYFDEKNVLYEYYLEPLESEWSKSTDIPNTSYGYLNPGDYIFHVRAVNQFGIRSNEQSYRFSISPPYWSTWWFLLLLGFLVLILFYVGYLYRTKQMRKRNLLLQKLVDEKTHQLKNTNEKLETQYKDLLEAQKKLVEKEKLEEAFREIEKLKNRLAVENIYLREKQTTVYEVSSLVGNSEGIKYIRKLIQEVAPTSSTVLITGETGTGKTLVGEAIHALSERKERTLVVVNCAAIPDGLIESELFGHEKGAFTGAHIRREGKFEIADGSTIFLDEIGDMNLHVQAKILTFLQDRKFSRLGGNEQITVDVRIIAATNYNLEQLVNEGKFRKDLFHRLQVFNIYVPSLRNRVEDIEPLSKYFADRFAKLMNKNITAISKSALEKLKNYPFPGNIRELENIMQRAIIVCKTGVITDEDIVLSQINGGLKQALKLKESMLTLEDMERQYIYNVLLKTDGKIAGKDGAAELLGLHPNTLRSKMAKLKIQLK</sequence>
<organism evidence="9">
    <name type="scientific">hydrocarbon metagenome</name>
    <dbReference type="NCBI Taxonomy" id="938273"/>
    <lineage>
        <taxon>unclassified sequences</taxon>
        <taxon>metagenomes</taxon>
        <taxon>ecological metagenomes</taxon>
    </lineage>
</organism>
<dbReference type="FunFam" id="3.40.50.300:FF:000006">
    <property type="entry name" value="DNA-binding transcriptional regulator NtrC"/>
    <property type="match status" value="1"/>
</dbReference>
<keyword evidence="4" id="KW-0238">DNA-binding</keyword>
<dbReference type="InterPro" id="IPR025662">
    <property type="entry name" value="Sigma_54_int_dom_ATP-bd_1"/>
</dbReference>
<feature type="coiled-coil region" evidence="6">
    <location>
        <begin position="781"/>
        <end position="828"/>
    </location>
</feature>
<dbReference type="InterPro" id="IPR025944">
    <property type="entry name" value="Sigma_54_int_dom_CS"/>
</dbReference>
<dbReference type="EMBL" id="LNQE01000704">
    <property type="protein sequence ID" value="KUG25363.1"/>
    <property type="molecule type" value="Genomic_DNA"/>
</dbReference>
<dbReference type="GO" id="GO:0005524">
    <property type="term" value="F:ATP binding"/>
    <property type="evidence" value="ECO:0007669"/>
    <property type="project" value="UniProtKB-KW"/>
</dbReference>
<dbReference type="InterPro" id="IPR013783">
    <property type="entry name" value="Ig-like_fold"/>
</dbReference>
<evidence type="ECO:0000256" key="3">
    <source>
        <dbReference type="ARBA" id="ARBA00023015"/>
    </source>
</evidence>
<dbReference type="SMART" id="SM00382">
    <property type="entry name" value="AAA"/>
    <property type="match status" value="1"/>
</dbReference>
<dbReference type="Pfam" id="PF00158">
    <property type="entry name" value="Sigma54_activat"/>
    <property type="match status" value="1"/>
</dbReference>
<dbReference type="PROSITE" id="PS50045">
    <property type="entry name" value="SIGMA54_INTERACT_4"/>
    <property type="match status" value="1"/>
</dbReference>
<dbReference type="Pfam" id="PF25601">
    <property type="entry name" value="AAA_lid_14"/>
    <property type="match status" value="1"/>
</dbReference>
<evidence type="ECO:0000256" key="7">
    <source>
        <dbReference type="SAM" id="Phobius"/>
    </source>
</evidence>
<keyword evidence="5" id="KW-0804">Transcription</keyword>
<dbReference type="CDD" id="cd00009">
    <property type="entry name" value="AAA"/>
    <property type="match status" value="1"/>
</dbReference>
<dbReference type="InterPro" id="IPR015943">
    <property type="entry name" value="WD40/YVTN_repeat-like_dom_sf"/>
</dbReference>
<keyword evidence="7" id="KW-1133">Transmembrane helix</keyword>
<dbReference type="Gene3D" id="2.130.10.10">
    <property type="entry name" value="YVTN repeat-like/Quinoprotein amine dehydrogenase"/>
    <property type="match status" value="3"/>
</dbReference>
<keyword evidence="6" id="KW-0175">Coiled coil</keyword>
<evidence type="ECO:0000259" key="8">
    <source>
        <dbReference type="PROSITE" id="PS50045"/>
    </source>
</evidence>
<proteinExistence type="predicted"/>
<keyword evidence="2" id="KW-0067">ATP-binding</keyword>
<dbReference type="InterPro" id="IPR011110">
    <property type="entry name" value="Reg_prop"/>
</dbReference>
<dbReference type="SUPFAM" id="SSF52540">
    <property type="entry name" value="P-loop containing nucleoside triphosphate hydrolases"/>
    <property type="match status" value="1"/>
</dbReference>
<dbReference type="GO" id="GO:0006355">
    <property type="term" value="P:regulation of DNA-templated transcription"/>
    <property type="evidence" value="ECO:0007669"/>
    <property type="project" value="InterPro"/>
</dbReference>
<dbReference type="InterPro" id="IPR058031">
    <property type="entry name" value="AAA_lid_NorR"/>
</dbReference>
<keyword evidence="1" id="KW-0547">Nucleotide-binding</keyword>
<dbReference type="InterPro" id="IPR002078">
    <property type="entry name" value="Sigma_54_int"/>
</dbReference>
<dbReference type="PROSITE" id="PS00688">
    <property type="entry name" value="SIGMA54_INTERACT_3"/>
    <property type="match status" value="1"/>
</dbReference>
<feature type="domain" description="Sigma-54 factor interaction" evidence="8">
    <location>
        <begin position="845"/>
        <end position="1074"/>
    </location>
</feature>
<dbReference type="Gene3D" id="2.60.40.10">
    <property type="entry name" value="Immunoglobulins"/>
    <property type="match status" value="1"/>
</dbReference>
<protein>
    <recommendedName>
        <fullName evidence="8">Sigma-54 factor interaction domain-containing protein</fullName>
    </recommendedName>
</protein>
<dbReference type="PANTHER" id="PTHR32071:SF117">
    <property type="entry name" value="PTS-DEPENDENT DIHYDROXYACETONE KINASE OPERON REGULATORY PROTEIN-RELATED"/>
    <property type="match status" value="1"/>
</dbReference>
<dbReference type="GO" id="GO:0043565">
    <property type="term" value="F:sequence-specific DNA binding"/>
    <property type="evidence" value="ECO:0007669"/>
    <property type="project" value="InterPro"/>
</dbReference>
<gene>
    <name evidence="9" type="ORF">ASZ90_004816</name>
</gene>
<feature type="transmembrane region" description="Helical" evidence="7">
    <location>
        <begin position="741"/>
        <end position="761"/>
    </location>
</feature>
<evidence type="ECO:0000256" key="4">
    <source>
        <dbReference type="ARBA" id="ARBA00023125"/>
    </source>
</evidence>
<dbReference type="PANTHER" id="PTHR32071">
    <property type="entry name" value="TRANSCRIPTIONAL REGULATORY PROTEIN"/>
    <property type="match status" value="1"/>
</dbReference>
<dbReference type="SUPFAM" id="SSF46689">
    <property type="entry name" value="Homeodomain-like"/>
    <property type="match status" value="1"/>
</dbReference>
<dbReference type="InterPro" id="IPR003593">
    <property type="entry name" value="AAA+_ATPase"/>
</dbReference>
<dbReference type="InterPro" id="IPR009057">
    <property type="entry name" value="Homeodomain-like_sf"/>
</dbReference>
<name>A0A0W8FYN5_9ZZZZ</name>
<dbReference type="Gene3D" id="1.10.10.60">
    <property type="entry name" value="Homeodomain-like"/>
    <property type="match status" value="1"/>
</dbReference>
<dbReference type="Pfam" id="PF07494">
    <property type="entry name" value="Reg_prop"/>
    <property type="match status" value="5"/>
</dbReference>
<dbReference type="AlphaFoldDB" id="A0A0W8FYN5"/>
<dbReference type="InterPro" id="IPR011123">
    <property type="entry name" value="Y_Y_Y"/>
</dbReference>
<comment type="caution">
    <text evidence="9">The sequence shown here is derived from an EMBL/GenBank/DDBJ whole genome shotgun (WGS) entry which is preliminary data.</text>
</comment>
<evidence type="ECO:0000256" key="5">
    <source>
        <dbReference type="ARBA" id="ARBA00023163"/>
    </source>
</evidence>
<dbReference type="Pfam" id="PF02954">
    <property type="entry name" value="HTH_8"/>
    <property type="match status" value="1"/>
</dbReference>
<dbReference type="PROSITE" id="PS00675">
    <property type="entry name" value="SIGMA54_INTERACT_1"/>
    <property type="match status" value="1"/>
</dbReference>
<evidence type="ECO:0000313" key="9">
    <source>
        <dbReference type="EMBL" id="KUG25363.1"/>
    </source>
</evidence>
<keyword evidence="7" id="KW-0472">Membrane</keyword>
<evidence type="ECO:0000256" key="6">
    <source>
        <dbReference type="SAM" id="Coils"/>
    </source>
</evidence>
<dbReference type="InterPro" id="IPR002197">
    <property type="entry name" value="HTH_Fis"/>
</dbReference>
<accession>A0A0W8FYN5</accession>
<dbReference type="SUPFAM" id="SSF63829">
    <property type="entry name" value="Calcium-dependent phosphotriesterase"/>
    <property type="match status" value="1"/>
</dbReference>
<reference evidence="9" key="1">
    <citation type="journal article" date="2015" name="Proc. Natl. Acad. Sci. U.S.A.">
        <title>Networks of energetic and metabolic interactions define dynamics in microbial communities.</title>
        <authorList>
            <person name="Embree M."/>
            <person name="Liu J.K."/>
            <person name="Al-Bassam M.M."/>
            <person name="Zengler K."/>
        </authorList>
    </citation>
    <scope>NUCLEOTIDE SEQUENCE</scope>
</reference>
<keyword evidence="3" id="KW-0805">Transcription regulation</keyword>
<dbReference type="Pfam" id="PF07495">
    <property type="entry name" value="Y_Y_Y"/>
    <property type="match status" value="1"/>
</dbReference>
<dbReference type="InterPro" id="IPR027417">
    <property type="entry name" value="P-loop_NTPase"/>
</dbReference>
<keyword evidence="7" id="KW-0812">Transmembrane</keyword>
<evidence type="ECO:0000256" key="2">
    <source>
        <dbReference type="ARBA" id="ARBA00022840"/>
    </source>
</evidence>
<evidence type="ECO:0000256" key="1">
    <source>
        <dbReference type="ARBA" id="ARBA00022741"/>
    </source>
</evidence>
<dbReference type="Gene3D" id="3.40.50.300">
    <property type="entry name" value="P-loop containing nucleotide triphosphate hydrolases"/>
    <property type="match status" value="1"/>
</dbReference>